<dbReference type="PANTHER" id="PTHR42678">
    <property type="entry name" value="AMIDASE"/>
    <property type="match status" value="1"/>
</dbReference>
<evidence type="ECO:0000313" key="2">
    <source>
        <dbReference type="EMBL" id="KAJ4862552.1"/>
    </source>
</evidence>
<dbReference type="SUPFAM" id="SSF75304">
    <property type="entry name" value="Amidase signature (AS) enzymes"/>
    <property type="match status" value="1"/>
</dbReference>
<dbReference type="InterPro" id="IPR036928">
    <property type="entry name" value="AS_sf"/>
</dbReference>
<dbReference type="InterPro" id="IPR023631">
    <property type="entry name" value="Amidase_dom"/>
</dbReference>
<dbReference type="Gene3D" id="3.90.1300.10">
    <property type="entry name" value="Amidase signature (AS) domain"/>
    <property type="match status" value="1"/>
</dbReference>
<reference evidence="2" key="1">
    <citation type="submission" date="2022-09" db="EMBL/GenBank/DDBJ databases">
        <title>Chromosome-level assembly of Trichoderma breve T069, a fungus used in development of biopesticide product.</title>
        <authorList>
            <person name="Lin R."/>
            <person name="Liu T."/>
        </authorList>
    </citation>
    <scope>NUCLEOTIDE SEQUENCE</scope>
    <source>
        <strain evidence="2">T069</strain>
    </source>
</reference>
<protein>
    <submittedName>
        <fullName evidence="2">Amidase domain-containing protein</fullName>
    </submittedName>
</protein>
<organism evidence="2 3">
    <name type="scientific">Trichoderma breve</name>
    <dbReference type="NCBI Taxonomy" id="2034170"/>
    <lineage>
        <taxon>Eukaryota</taxon>
        <taxon>Fungi</taxon>
        <taxon>Dikarya</taxon>
        <taxon>Ascomycota</taxon>
        <taxon>Pezizomycotina</taxon>
        <taxon>Sordariomycetes</taxon>
        <taxon>Hypocreomycetidae</taxon>
        <taxon>Hypocreales</taxon>
        <taxon>Hypocreaceae</taxon>
        <taxon>Trichoderma</taxon>
    </lineage>
</organism>
<keyword evidence="3" id="KW-1185">Reference proteome</keyword>
<dbReference type="EMBL" id="JAOPEN010000002">
    <property type="protein sequence ID" value="KAJ4862552.1"/>
    <property type="molecule type" value="Genomic_DNA"/>
</dbReference>
<comment type="caution">
    <text evidence="2">The sequence shown here is derived from an EMBL/GenBank/DDBJ whole genome shotgun (WGS) entry which is preliminary data.</text>
</comment>
<dbReference type="Proteomes" id="UP001140511">
    <property type="component" value="Unassembled WGS sequence"/>
</dbReference>
<dbReference type="RefSeq" id="XP_056031608.1">
    <property type="nucleotide sequence ID" value="XM_056170716.1"/>
</dbReference>
<evidence type="ECO:0000313" key="3">
    <source>
        <dbReference type="Proteomes" id="UP001140511"/>
    </source>
</evidence>
<dbReference type="Pfam" id="PF01425">
    <property type="entry name" value="Amidase"/>
    <property type="match status" value="1"/>
</dbReference>
<name>A0A9W9E9T9_9HYPO</name>
<dbReference type="PANTHER" id="PTHR42678:SF34">
    <property type="entry name" value="OS04G0183300 PROTEIN"/>
    <property type="match status" value="1"/>
</dbReference>
<feature type="domain" description="Amidase" evidence="1">
    <location>
        <begin position="31"/>
        <end position="464"/>
    </location>
</feature>
<sequence length="492" mass="53345">MASKPFNLLTSTAHDIQQLFDCSELNAESLVKQVLDQINKHNRDGLNLGALISVAPRQQLLERAQFLDQERAAGKARSLLHGIPFIVKDSIATDPQLGMGTAGSWALVGSRPSGNAPTVQKLLDAGGILIGKASLTEFNNFKGQGLIDGWSPVNGYTRSAYVRGPLKLDEGAMGHSVRSAVGVSAGFGIVSLGVETDGSIVSPASRAALYAMKPTIGTVSMDGVIPVSKSLDSVGAMARSPADLAMVIEMLQATGLNHDERLSQLMTQKWDGLRIGFVDEKIWKLPENLCKHNDEALIQMREDYHTVMKVLSDAGVHVEYPVQLPPGAYEFQQVINHYLETLNSSEVRTLKELVDWNRQHADRELPREYPSQSSLEDSLQCKISAAENAETLAFLRKLAGPDGIDRILKLFKLDAVASLADSPLSSVASAAGYPIATMPLGILDMNGRPFGISMTASKHQEKKLFQIMSAWETLGARKPPPTLMEEINQAQP</sequence>
<gene>
    <name evidence="2" type="ORF">T069G_03506</name>
</gene>
<proteinExistence type="predicted"/>
<dbReference type="AlphaFoldDB" id="A0A9W9E9T9"/>
<evidence type="ECO:0000259" key="1">
    <source>
        <dbReference type="Pfam" id="PF01425"/>
    </source>
</evidence>
<accession>A0A9W9E9T9</accession>
<dbReference type="GeneID" id="80865404"/>